<dbReference type="GO" id="GO:0005886">
    <property type="term" value="C:plasma membrane"/>
    <property type="evidence" value="ECO:0007669"/>
    <property type="project" value="UniProtKB-SubCell"/>
</dbReference>
<keyword evidence="8 9" id="KW-0472">Membrane</keyword>
<dbReference type="GO" id="GO:0012505">
    <property type="term" value="C:endomembrane system"/>
    <property type="evidence" value="ECO:0007669"/>
    <property type="project" value="UniProtKB-SubCell"/>
</dbReference>
<dbReference type="PIRSF" id="PIRSF006102">
    <property type="entry name" value="NQR_DE"/>
    <property type="match status" value="1"/>
</dbReference>
<dbReference type="OrthoDB" id="9803631at2"/>
<feature type="transmembrane region" description="Helical" evidence="9">
    <location>
        <begin position="70"/>
        <end position="87"/>
    </location>
</feature>
<accession>A0A327X482</accession>
<evidence type="ECO:0000256" key="6">
    <source>
        <dbReference type="ARBA" id="ARBA00022982"/>
    </source>
</evidence>
<evidence type="ECO:0000256" key="9">
    <source>
        <dbReference type="HAMAP-Rule" id="MF_00459"/>
    </source>
</evidence>
<dbReference type="EC" id="7.-.-.-" evidence="9"/>
<dbReference type="EMBL" id="PIPK01000001">
    <property type="protein sequence ID" value="RUO28609.1"/>
    <property type="molecule type" value="Genomic_DNA"/>
</dbReference>
<comment type="caution">
    <text evidence="10">The sequence shown here is derived from an EMBL/GenBank/DDBJ whole genome shotgun (WGS) entry which is preliminary data.</text>
</comment>
<evidence type="ECO:0000313" key="13">
    <source>
        <dbReference type="Proteomes" id="UP000287865"/>
    </source>
</evidence>
<comment type="subunit">
    <text evidence="9">The complex is composed of six subunits: RnfA, RnfB, RnfC, RnfD, RnfE and RnfG.</text>
</comment>
<sequence>MTDYLVLLIATVLVNNFVLVQFLGLCPFMGVSNKLETAVGMSAATTFVLTLASVSSYLVNTYILQPFDLMALRTLSFILVIAVVVQFTEMVVHKTSPTLYRLLGIFLPLITTNCAVLGVALLNVNELHSFMQSIIFGFGAALGFSLVLVLFSALRERVAAADVPLPFRGAAIGMITAGLMSLAFMGFSGLVSLS</sequence>
<dbReference type="RefSeq" id="WP_111568264.1">
    <property type="nucleotide sequence ID" value="NZ_PIPK01000001.1"/>
</dbReference>
<name>A0A327X482_9GAMM</name>
<reference evidence="10 12" key="2">
    <citation type="submission" date="2018-06" db="EMBL/GenBank/DDBJ databases">
        <title>Genomic Encyclopedia of Type Strains, Phase III (KMG-III): the genomes of soil and plant-associated and newly described type strains.</title>
        <authorList>
            <person name="Whitman W."/>
        </authorList>
    </citation>
    <scope>NUCLEOTIDE SEQUENCE [LARGE SCALE GENOMIC DNA]</scope>
    <source>
        <strain evidence="10 12">CGMCC 1.15366</strain>
    </source>
</reference>
<dbReference type="InterPro" id="IPR003667">
    <property type="entry name" value="NqrDE/RnfAE"/>
</dbReference>
<dbReference type="AlphaFoldDB" id="A0A327X482"/>
<protein>
    <recommendedName>
        <fullName evidence="9">Ion-translocating oxidoreductase complex subunit A</fullName>
        <ecNumber evidence="9">7.-.-.-</ecNumber>
    </recommendedName>
    <alternativeName>
        <fullName evidence="9">Rnf electron transport complex subunit A</fullName>
    </alternativeName>
</protein>
<feature type="transmembrane region" description="Helical" evidence="9">
    <location>
        <begin position="99"/>
        <end position="122"/>
    </location>
</feature>
<comment type="subcellular location">
    <subcellularLocation>
        <location evidence="9">Cell inner membrane</location>
        <topology evidence="9">Multi-pass membrane protein</topology>
    </subcellularLocation>
    <subcellularLocation>
        <location evidence="1">Endomembrane system</location>
        <topology evidence="1">Multi-pass membrane protein</topology>
    </subcellularLocation>
</comment>
<gene>
    <name evidence="9" type="primary">rnfA</name>
    <name evidence="10" type="ORF">B0I24_101436</name>
    <name evidence="11" type="ORF">CWE07_02110</name>
</gene>
<dbReference type="Pfam" id="PF02508">
    <property type="entry name" value="Rnf-Nqr"/>
    <property type="match status" value="1"/>
</dbReference>
<comment type="similarity">
    <text evidence="9">Belongs to the NqrDE/RnfAE family.</text>
</comment>
<evidence type="ECO:0000256" key="3">
    <source>
        <dbReference type="ARBA" id="ARBA00022519"/>
    </source>
</evidence>
<dbReference type="GO" id="GO:0022900">
    <property type="term" value="P:electron transport chain"/>
    <property type="evidence" value="ECO:0007669"/>
    <property type="project" value="UniProtKB-UniRule"/>
</dbReference>
<evidence type="ECO:0000313" key="12">
    <source>
        <dbReference type="Proteomes" id="UP000249203"/>
    </source>
</evidence>
<evidence type="ECO:0000313" key="10">
    <source>
        <dbReference type="EMBL" id="RAK01797.1"/>
    </source>
</evidence>
<feature type="transmembrane region" description="Helical" evidence="9">
    <location>
        <begin position="6"/>
        <end position="26"/>
    </location>
</feature>
<evidence type="ECO:0000256" key="2">
    <source>
        <dbReference type="ARBA" id="ARBA00022448"/>
    </source>
</evidence>
<feature type="transmembrane region" description="Helical" evidence="9">
    <location>
        <begin position="166"/>
        <end position="191"/>
    </location>
</feature>
<keyword evidence="7 9" id="KW-1133">Transmembrane helix</keyword>
<evidence type="ECO:0000256" key="7">
    <source>
        <dbReference type="ARBA" id="ARBA00022989"/>
    </source>
</evidence>
<evidence type="ECO:0000256" key="8">
    <source>
        <dbReference type="ARBA" id="ARBA00023136"/>
    </source>
</evidence>
<feature type="transmembrane region" description="Helical" evidence="9">
    <location>
        <begin position="134"/>
        <end position="154"/>
    </location>
</feature>
<dbReference type="Proteomes" id="UP000287865">
    <property type="component" value="Unassembled WGS sequence"/>
</dbReference>
<evidence type="ECO:0000256" key="5">
    <source>
        <dbReference type="ARBA" id="ARBA00022967"/>
    </source>
</evidence>
<feature type="transmembrane region" description="Helical" evidence="9">
    <location>
        <begin position="38"/>
        <end position="58"/>
    </location>
</feature>
<dbReference type="HAMAP" id="MF_00459">
    <property type="entry name" value="RsxA_RnfA"/>
    <property type="match status" value="1"/>
</dbReference>
<dbReference type="NCBIfam" id="NF003481">
    <property type="entry name" value="PRK05151.1"/>
    <property type="match status" value="1"/>
</dbReference>
<evidence type="ECO:0000256" key="4">
    <source>
        <dbReference type="ARBA" id="ARBA00022692"/>
    </source>
</evidence>
<keyword evidence="6 9" id="KW-0249">Electron transport</keyword>
<keyword evidence="3 9" id="KW-0997">Cell inner membrane</keyword>
<keyword evidence="2 9" id="KW-0813">Transport</keyword>
<keyword evidence="13" id="KW-1185">Reference proteome</keyword>
<dbReference type="PANTHER" id="PTHR30335">
    <property type="entry name" value="INTEGRAL MEMBRANE PROTEIN OF SOXR-REDUCING COMPLEX"/>
    <property type="match status" value="1"/>
</dbReference>
<dbReference type="Proteomes" id="UP000249203">
    <property type="component" value="Unassembled WGS sequence"/>
</dbReference>
<dbReference type="InterPro" id="IPR011293">
    <property type="entry name" value="Ion_transpt_RnfA/RsxA"/>
</dbReference>
<reference evidence="11 13" key="1">
    <citation type="journal article" date="2018" name="Front. Microbiol.">
        <title>Genome-Based Analysis Reveals the Taxonomy and Diversity of the Family Idiomarinaceae.</title>
        <authorList>
            <person name="Liu Y."/>
            <person name="Lai Q."/>
            <person name="Shao Z."/>
        </authorList>
    </citation>
    <scope>NUCLEOTIDE SEQUENCE [LARGE SCALE GENOMIC DNA]</scope>
    <source>
        <strain evidence="11 13">CF12-14</strain>
    </source>
</reference>
<dbReference type="NCBIfam" id="TIGR01943">
    <property type="entry name" value="rnfA"/>
    <property type="match status" value="1"/>
</dbReference>
<keyword evidence="5 9" id="KW-1278">Translocase</keyword>
<evidence type="ECO:0000313" key="11">
    <source>
        <dbReference type="EMBL" id="RUO28609.1"/>
    </source>
</evidence>
<dbReference type="EMBL" id="QLMD01000001">
    <property type="protein sequence ID" value="RAK01797.1"/>
    <property type="molecule type" value="Genomic_DNA"/>
</dbReference>
<organism evidence="10 12">
    <name type="scientific">Aliidiomarina maris</name>
    <dbReference type="NCBI Taxonomy" id="531312"/>
    <lineage>
        <taxon>Bacteria</taxon>
        <taxon>Pseudomonadati</taxon>
        <taxon>Pseudomonadota</taxon>
        <taxon>Gammaproteobacteria</taxon>
        <taxon>Alteromonadales</taxon>
        <taxon>Idiomarinaceae</taxon>
        <taxon>Aliidiomarina</taxon>
    </lineage>
</organism>
<keyword evidence="4 9" id="KW-0812">Transmembrane</keyword>
<evidence type="ECO:0000256" key="1">
    <source>
        <dbReference type="ARBA" id="ARBA00004127"/>
    </source>
</evidence>
<comment type="function">
    <text evidence="9">Part of a membrane-bound complex that couples electron transfer with translocation of ions across the membrane.</text>
</comment>
<dbReference type="InterPro" id="IPR050133">
    <property type="entry name" value="NqrDE/RnfAE_oxidrdctase"/>
</dbReference>
<keyword evidence="9" id="KW-1003">Cell membrane</keyword>
<dbReference type="PANTHER" id="PTHR30335:SF0">
    <property type="entry name" value="ION-TRANSLOCATING OXIDOREDUCTASE COMPLEX SUBUNIT A"/>
    <property type="match status" value="1"/>
</dbReference>
<proteinExistence type="inferred from homology"/>